<accession>A0A068ZW49</accession>
<gene>
    <name evidence="1" type="ORF">BN1097_1310011</name>
</gene>
<sequence length="58" mass="6835">MKYTLANIRPLNNFLDFNLESFEILTKKMPIDILKPKVELISLDYGEVKLIKKYTDCI</sequence>
<dbReference type="RefSeq" id="WP_021371713.1">
    <property type="nucleotide sequence ID" value="NZ_BIPF01000058.1"/>
</dbReference>
<organism evidence="1">
    <name type="scientific">Clostridioides difficile</name>
    <name type="common">Peptoclostridium difficile</name>
    <dbReference type="NCBI Taxonomy" id="1496"/>
    <lineage>
        <taxon>Bacteria</taxon>
        <taxon>Bacillati</taxon>
        <taxon>Bacillota</taxon>
        <taxon>Clostridia</taxon>
        <taxon>Peptostreptococcales</taxon>
        <taxon>Peptostreptococcaceae</taxon>
        <taxon>Clostridioides</taxon>
    </lineage>
</organism>
<protein>
    <submittedName>
        <fullName evidence="1">Uncharacterized protein</fullName>
    </submittedName>
</protein>
<reference evidence="1" key="1">
    <citation type="submission" date="2014-07" db="EMBL/GenBank/DDBJ databases">
        <authorList>
            <person name="Monot Marc"/>
        </authorList>
    </citation>
    <scope>NUCLEOTIDE SEQUENCE</scope>
    <source>
        <strain evidence="1">7032994</strain>
    </source>
</reference>
<dbReference type="AlphaFoldDB" id="A0A068ZW49"/>
<name>A0A068ZW49_CLODI</name>
<evidence type="ECO:0000313" key="1">
    <source>
        <dbReference type="EMBL" id="CDS82949.1"/>
    </source>
</evidence>
<dbReference type="EMBL" id="LK932338">
    <property type="protein sequence ID" value="CDS82949.1"/>
    <property type="molecule type" value="Genomic_DNA"/>
</dbReference>
<proteinExistence type="predicted"/>